<evidence type="ECO:0000256" key="1">
    <source>
        <dbReference type="ARBA" id="ARBA00022729"/>
    </source>
</evidence>
<evidence type="ECO:0000256" key="2">
    <source>
        <dbReference type="SAM" id="MobiDB-lite"/>
    </source>
</evidence>
<dbReference type="Pfam" id="PF18962">
    <property type="entry name" value="Por_Secre_tail"/>
    <property type="match status" value="1"/>
</dbReference>
<reference evidence="6" key="1">
    <citation type="submission" date="2021-01" db="EMBL/GenBank/DDBJ databases">
        <title>Genome public.</title>
        <authorList>
            <person name="Liu C."/>
            <person name="Sun Q."/>
        </authorList>
    </citation>
    <scope>NUCLEOTIDE SEQUENCE [LARGE SCALE GENOMIC DNA]</scope>
    <source>
        <strain evidence="6">YIM B02567</strain>
    </source>
</reference>
<comment type="caution">
    <text evidence="5">The sequence shown here is derived from an EMBL/GenBank/DDBJ whole genome shotgun (WGS) entry which is preliminary data.</text>
</comment>
<dbReference type="RefSeq" id="WP_200243223.1">
    <property type="nucleotide sequence ID" value="NZ_JAENHK010000001.1"/>
</dbReference>
<feature type="region of interest" description="Disordered" evidence="2">
    <location>
        <begin position="38"/>
        <end position="58"/>
    </location>
</feature>
<feature type="chain" id="PRO_5046030649" evidence="3">
    <location>
        <begin position="29"/>
        <end position="361"/>
    </location>
</feature>
<evidence type="ECO:0000313" key="6">
    <source>
        <dbReference type="Proteomes" id="UP000628669"/>
    </source>
</evidence>
<evidence type="ECO:0000259" key="4">
    <source>
        <dbReference type="Pfam" id="PF18962"/>
    </source>
</evidence>
<evidence type="ECO:0000313" key="5">
    <source>
        <dbReference type="EMBL" id="MBK1894960.1"/>
    </source>
</evidence>
<evidence type="ECO:0000256" key="3">
    <source>
        <dbReference type="SAM" id="SignalP"/>
    </source>
</evidence>
<protein>
    <submittedName>
        <fullName evidence="5">T9SS type A sorting domain-containing protein</fullName>
    </submittedName>
</protein>
<accession>A0ABS1FRB5</accession>
<name>A0ABS1FRB5_9FLAO</name>
<dbReference type="Proteomes" id="UP000628669">
    <property type="component" value="Unassembled WGS sequence"/>
</dbReference>
<keyword evidence="1 3" id="KW-0732">Signal</keyword>
<feature type="domain" description="Secretion system C-terminal sorting" evidence="4">
    <location>
        <begin position="293"/>
        <end position="359"/>
    </location>
</feature>
<organism evidence="5 6">
    <name type="scientific">Chryseobacterium paridis</name>
    <dbReference type="NCBI Taxonomy" id="2800328"/>
    <lineage>
        <taxon>Bacteria</taxon>
        <taxon>Pseudomonadati</taxon>
        <taxon>Bacteroidota</taxon>
        <taxon>Flavobacteriia</taxon>
        <taxon>Flavobacteriales</taxon>
        <taxon>Weeksellaceae</taxon>
        <taxon>Chryseobacterium group</taxon>
        <taxon>Chryseobacterium</taxon>
    </lineage>
</organism>
<dbReference type="EMBL" id="JAENHK010000001">
    <property type="protein sequence ID" value="MBK1894960.1"/>
    <property type="molecule type" value="Genomic_DNA"/>
</dbReference>
<dbReference type="NCBIfam" id="TIGR04183">
    <property type="entry name" value="Por_Secre_tail"/>
    <property type="match status" value="1"/>
</dbReference>
<gene>
    <name evidence="5" type="ORF">JHL15_04235</name>
</gene>
<dbReference type="InterPro" id="IPR026444">
    <property type="entry name" value="Secre_tail"/>
</dbReference>
<sequence length="361" mass="38721">MFKNLHFAMRKLGVGLGLLSIANSFLYAQQWANGSGVQAVSGTSTTKTTPVCNNTDPGNNPGDVGCVSFIYKGSSVSYNTVRGKDGRIWLQQNLGSTQVATSMTDEDSYGDLFQWGRWDDGHQKKNSLTVGIPTPNSPDGLAGIASFITGSWWSANSLTDQWSANSMASVNSGDGYDPCKAIGQGWKMPNQADWTALQNAEIINNPATAYSSTLKLPAAGYRSPSSGDYTFVGQRGYYWSSTPSSFGAKYFYIGTTIGNPNAGSPRGQGQSVRCIKEVSSLGTSEIKLNTVGVYPNPTNGILNIKVDSVIESVQVTNVVGQVIDVPFFTNHINMQGIPNGVYVVQLKLKNGQTFSKKIIKN</sequence>
<proteinExistence type="predicted"/>
<keyword evidence="6" id="KW-1185">Reference proteome</keyword>
<feature type="signal peptide" evidence="3">
    <location>
        <begin position="1"/>
        <end position="28"/>
    </location>
</feature>